<reference evidence="3 4" key="1">
    <citation type="submission" date="2019-06" db="EMBL/GenBank/DDBJ databases">
        <title>WGS assembly of Gossypium darwinii.</title>
        <authorList>
            <person name="Chen Z.J."/>
            <person name="Sreedasyam A."/>
            <person name="Ando A."/>
            <person name="Song Q."/>
            <person name="De L."/>
            <person name="Hulse-Kemp A."/>
            <person name="Ding M."/>
            <person name="Ye W."/>
            <person name="Kirkbride R."/>
            <person name="Jenkins J."/>
            <person name="Plott C."/>
            <person name="Lovell J."/>
            <person name="Lin Y.-M."/>
            <person name="Vaughn R."/>
            <person name="Liu B."/>
            <person name="Li W."/>
            <person name="Simpson S."/>
            <person name="Scheffler B."/>
            <person name="Saski C."/>
            <person name="Grover C."/>
            <person name="Hu G."/>
            <person name="Conover J."/>
            <person name="Carlson J."/>
            <person name="Shu S."/>
            <person name="Boston L."/>
            <person name="Williams M."/>
            <person name="Peterson D."/>
            <person name="Mcgee K."/>
            <person name="Jones D."/>
            <person name="Wendel J."/>
            <person name="Stelly D."/>
            <person name="Grimwood J."/>
            <person name="Schmutz J."/>
        </authorList>
    </citation>
    <scope>NUCLEOTIDE SEQUENCE [LARGE SCALE GENOMIC DNA]</scope>
    <source>
        <strain evidence="3">1808015.09</strain>
    </source>
</reference>
<name>A0A5D2DRI7_GOSDA</name>
<feature type="domain" description="Zinc knuckle CX2CX4HX4C" evidence="2">
    <location>
        <begin position="7"/>
        <end position="52"/>
    </location>
</feature>
<proteinExistence type="predicted"/>
<feature type="region of interest" description="Disordered" evidence="1">
    <location>
        <begin position="82"/>
        <end position="102"/>
    </location>
</feature>
<evidence type="ECO:0000313" key="4">
    <source>
        <dbReference type="Proteomes" id="UP000323506"/>
    </source>
</evidence>
<evidence type="ECO:0000256" key="1">
    <source>
        <dbReference type="SAM" id="MobiDB-lite"/>
    </source>
</evidence>
<evidence type="ECO:0000259" key="2">
    <source>
        <dbReference type="Pfam" id="PF14392"/>
    </source>
</evidence>
<dbReference type="PANTHER" id="PTHR31286">
    <property type="entry name" value="GLYCINE-RICH CELL WALL STRUCTURAL PROTEIN 1.8-LIKE"/>
    <property type="match status" value="1"/>
</dbReference>
<dbReference type="Pfam" id="PF14392">
    <property type="entry name" value="zf-CCHC_4"/>
    <property type="match status" value="1"/>
</dbReference>
<dbReference type="PANTHER" id="PTHR31286:SF153">
    <property type="entry name" value="DUF4283 DOMAIN PROTEIN"/>
    <property type="match status" value="1"/>
</dbReference>
<dbReference type="EMBL" id="CM017701">
    <property type="protein sequence ID" value="TYG83789.1"/>
    <property type="molecule type" value="Genomic_DNA"/>
</dbReference>
<feature type="region of interest" description="Disordered" evidence="1">
    <location>
        <begin position="128"/>
        <end position="180"/>
    </location>
</feature>
<dbReference type="InterPro" id="IPR025836">
    <property type="entry name" value="Zn_knuckle_CX2CX4HX4C"/>
</dbReference>
<dbReference type="InterPro" id="IPR040256">
    <property type="entry name" value="At4g02000-like"/>
</dbReference>
<dbReference type="AlphaFoldDB" id="A0A5D2DRI7"/>
<keyword evidence="4" id="KW-1185">Reference proteome</keyword>
<gene>
    <name evidence="3" type="ORF">ES288_D01G195700v1</name>
</gene>
<accession>A0A5D2DRI7</accession>
<organism evidence="3 4">
    <name type="scientific">Gossypium darwinii</name>
    <name type="common">Darwin's cotton</name>
    <name type="synonym">Gossypium barbadense var. darwinii</name>
    <dbReference type="NCBI Taxonomy" id="34276"/>
    <lineage>
        <taxon>Eukaryota</taxon>
        <taxon>Viridiplantae</taxon>
        <taxon>Streptophyta</taxon>
        <taxon>Embryophyta</taxon>
        <taxon>Tracheophyta</taxon>
        <taxon>Spermatophyta</taxon>
        <taxon>Magnoliopsida</taxon>
        <taxon>eudicotyledons</taxon>
        <taxon>Gunneridae</taxon>
        <taxon>Pentapetalae</taxon>
        <taxon>rosids</taxon>
        <taxon>malvids</taxon>
        <taxon>Malvales</taxon>
        <taxon>Malvaceae</taxon>
        <taxon>Malvoideae</taxon>
        <taxon>Gossypium</taxon>
    </lineage>
</organism>
<sequence>MRVRVQIDVRKPLKRKKQDLCNVVRSYVKFKYERLSLFCFYCGRLGHNDSFYEIKMMTRADTEELGWDLSFIWLREEEEGKGKGRWGENRSGESRHRDERGVPSIEWRESKFGLSQINMAMEHDLENETLEGEEGKTKQGEMEDLFSNAERDNTSTTNRKKVEFNLLSSAAAKRQADRKQ</sequence>
<protein>
    <recommendedName>
        <fullName evidence="2">Zinc knuckle CX2CX4HX4C domain-containing protein</fullName>
    </recommendedName>
</protein>
<dbReference type="Proteomes" id="UP000323506">
    <property type="component" value="Chromosome D01"/>
</dbReference>
<evidence type="ECO:0000313" key="3">
    <source>
        <dbReference type="EMBL" id="TYG83789.1"/>
    </source>
</evidence>